<dbReference type="NCBIfam" id="NF033135">
    <property type="entry name" value="cmx_cmrA"/>
    <property type="match status" value="1"/>
</dbReference>
<dbReference type="EMBL" id="JACEQY010000072">
    <property type="protein sequence ID" value="MBA4866734.1"/>
    <property type="molecule type" value="Genomic_DNA"/>
</dbReference>
<dbReference type="PANTHER" id="PTHR43124:SF3">
    <property type="entry name" value="CHLORAMPHENICOL EFFLUX PUMP RV0191"/>
    <property type="match status" value="1"/>
</dbReference>
<evidence type="ECO:0000259" key="7">
    <source>
        <dbReference type="PROSITE" id="PS50850"/>
    </source>
</evidence>
<evidence type="ECO:0000256" key="3">
    <source>
        <dbReference type="ARBA" id="ARBA00022692"/>
    </source>
</evidence>
<dbReference type="PROSITE" id="PS50850">
    <property type="entry name" value="MFS"/>
    <property type="match status" value="1"/>
</dbReference>
<sequence length="406" mass="41361">MPFIVYILGFGTFAQGTSEFMLSGLLPSVAGDLDVSLSEAGLLVSAFAVGMVIGAPLLTLATLKLPRRAALLGFQVVFVTGHAAAALLPHFGFLLVMRVVTGMAYAGFWALASVAAVSLVPDDRRGKAMSVVVSGLSLSMILGVPAGTLLAQHANWQAAFWAVAAMTALSAIALLLVLPGGRETETPHLRLRTELRSLAVPRLWAAYATTALTISATIAIFSYLGALLEDVTGLSEGLVPVVLGLYGVGALAGLTVGGRRADRAPFGVLLTGMSTVAVVAAAIALTADIPSVVVPLTVLLAAGGFLTNPAVNARVFGILGESRTLGGALNIAAFNVGIAVAPWVSGLVIDAGPGLAGIGWVGAAFALAAVASTLLDRRLTRRHQHTTRIPVPAVPGAPQSTTPASR</sequence>
<keyword evidence="9" id="KW-1185">Reference proteome</keyword>
<feature type="transmembrane region" description="Helical" evidence="6">
    <location>
        <begin position="293"/>
        <end position="316"/>
    </location>
</feature>
<feature type="transmembrane region" description="Helical" evidence="6">
    <location>
        <begin position="102"/>
        <end position="120"/>
    </location>
</feature>
<feature type="transmembrane region" description="Helical" evidence="6">
    <location>
        <begin position="70"/>
        <end position="96"/>
    </location>
</feature>
<feature type="transmembrane region" description="Helical" evidence="6">
    <location>
        <begin position="199"/>
        <end position="225"/>
    </location>
</feature>
<evidence type="ECO:0000256" key="1">
    <source>
        <dbReference type="ARBA" id="ARBA00004651"/>
    </source>
</evidence>
<evidence type="ECO:0000256" key="2">
    <source>
        <dbReference type="ARBA" id="ARBA00022475"/>
    </source>
</evidence>
<dbReference type="RefSeq" id="WP_181868099.1">
    <property type="nucleotide sequence ID" value="NZ_JACEQY010000072.1"/>
</dbReference>
<keyword evidence="2" id="KW-1003">Cell membrane</keyword>
<dbReference type="InterPro" id="IPR050189">
    <property type="entry name" value="MFS_Efflux_Transporters"/>
</dbReference>
<evidence type="ECO:0000256" key="5">
    <source>
        <dbReference type="ARBA" id="ARBA00023136"/>
    </source>
</evidence>
<feature type="transmembrane region" description="Helical" evidence="6">
    <location>
        <begin position="40"/>
        <end position="63"/>
    </location>
</feature>
<evidence type="ECO:0000256" key="6">
    <source>
        <dbReference type="SAM" id="Phobius"/>
    </source>
</evidence>
<evidence type="ECO:0000313" key="8">
    <source>
        <dbReference type="EMBL" id="MBA4866734.1"/>
    </source>
</evidence>
<dbReference type="InterPro" id="IPR020846">
    <property type="entry name" value="MFS_dom"/>
</dbReference>
<feature type="domain" description="Major facilitator superfamily (MFS) profile" evidence="7">
    <location>
        <begin position="4"/>
        <end position="381"/>
    </location>
</feature>
<feature type="transmembrane region" description="Helical" evidence="6">
    <location>
        <begin position="328"/>
        <end position="349"/>
    </location>
</feature>
<keyword evidence="3 6" id="KW-0812">Transmembrane</keyword>
<feature type="transmembrane region" description="Helical" evidence="6">
    <location>
        <begin position="237"/>
        <end position="256"/>
    </location>
</feature>
<dbReference type="Gene3D" id="1.20.1250.20">
    <property type="entry name" value="MFS general substrate transporter like domains"/>
    <property type="match status" value="2"/>
</dbReference>
<feature type="transmembrane region" description="Helical" evidence="6">
    <location>
        <begin position="158"/>
        <end position="178"/>
    </location>
</feature>
<evidence type="ECO:0000256" key="4">
    <source>
        <dbReference type="ARBA" id="ARBA00022989"/>
    </source>
</evidence>
<keyword evidence="4 6" id="KW-1133">Transmembrane helix</keyword>
<organism evidence="8 9">
    <name type="scientific">Streptomyces himalayensis subsp. aureolus</name>
    <dbReference type="NCBI Taxonomy" id="2758039"/>
    <lineage>
        <taxon>Bacteria</taxon>
        <taxon>Bacillati</taxon>
        <taxon>Actinomycetota</taxon>
        <taxon>Actinomycetes</taxon>
        <taxon>Kitasatosporales</taxon>
        <taxon>Streptomycetaceae</taxon>
        <taxon>Streptomyces</taxon>
        <taxon>Streptomyces himalayensis</taxon>
    </lineage>
</organism>
<dbReference type="GO" id="GO:0005886">
    <property type="term" value="C:plasma membrane"/>
    <property type="evidence" value="ECO:0007669"/>
    <property type="project" value="UniProtKB-SubCell"/>
</dbReference>
<gene>
    <name evidence="8" type="ORF">H1V43_36650</name>
</gene>
<reference evidence="8 9" key="1">
    <citation type="submission" date="2020-07" db="EMBL/GenBank/DDBJ databases">
        <title>Streptomyces isolated from Indian soil.</title>
        <authorList>
            <person name="Mandal S."/>
            <person name="Maiti P.K."/>
        </authorList>
    </citation>
    <scope>NUCLEOTIDE SEQUENCE [LARGE SCALE GENOMIC DNA]</scope>
    <source>
        <strain evidence="8 9">PSKA54</strain>
    </source>
</reference>
<dbReference type="Proteomes" id="UP000586976">
    <property type="component" value="Unassembled WGS sequence"/>
</dbReference>
<dbReference type="Pfam" id="PF07690">
    <property type="entry name" value="MFS_1"/>
    <property type="match status" value="1"/>
</dbReference>
<evidence type="ECO:0000313" key="9">
    <source>
        <dbReference type="Proteomes" id="UP000586976"/>
    </source>
</evidence>
<dbReference type="InterPro" id="IPR001958">
    <property type="entry name" value="Tet-R_TetA/multi-R_MdtG-like"/>
</dbReference>
<dbReference type="InterPro" id="IPR011701">
    <property type="entry name" value="MFS"/>
</dbReference>
<dbReference type="GO" id="GO:0022857">
    <property type="term" value="F:transmembrane transporter activity"/>
    <property type="evidence" value="ECO:0007669"/>
    <property type="project" value="InterPro"/>
</dbReference>
<keyword evidence="5 6" id="KW-0472">Membrane</keyword>
<dbReference type="AlphaFoldDB" id="A0A7W2D8G9"/>
<comment type="caution">
    <text evidence="8">The sequence shown here is derived from an EMBL/GenBank/DDBJ whole genome shotgun (WGS) entry which is preliminary data.</text>
</comment>
<proteinExistence type="predicted"/>
<name>A0A7W2D8G9_9ACTN</name>
<dbReference type="SUPFAM" id="SSF103473">
    <property type="entry name" value="MFS general substrate transporter"/>
    <property type="match status" value="1"/>
</dbReference>
<feature type="transmembrane region" description="Helical" evidence="6">
    <location>
        <begin position="268"/>
        <end position="287"/>
    </location>
</feature>
<comment type="subcellular location">
    <subcellularLocation>
        <location evidence="1">Cell membrane</location>
        <topology evidence="1">Multi-pass membrane protein</topology>
    </subcellularLocation>
</comment>
<feature type="transmembrane region" description="Helical" evidence="6">
    <location>
        <begin position="132"/>
        <end position="152"/>
    </location>
</feature>
<dbReference type="CDD" id="cd17324">
    <property type="entry name" value="MFS_NepI_like"/>
    <property type="match status" value="1"/>
</dbReference>
<accession>A0A7W2D8G9</accession>
<protein>
    <submittedName>
        <fullName evidence="8">MFS transporter</fullName>
    </submittedName>
</protein>
<dbReference type="InterPro" id="IPR036259">
    <property type="entry name" value="MFS_trans_sf"/>
</dbReference>
<dbReference type="PRINTS" id="PR01035">
    <property type="entry name" value="TCRTETA"/>
</dbReference>
<feature type="transmembrane region" description="Helical" evidence="6">
    <location>
        <begin position="355"/>
        <end position="375"/>
    </location>
</feature>
<dbReference type="PANTHER" id="PTHR43124">
    <property type="entry name" value="PURINE EFFLUX PUMP PBUE"/>
    <property type="match status" value="1"/>
</dbReference>